<evidence type="ECO:0000256" key="4">
    <source>
        <dbReference type="ARBA" id="ARBA00022723"/>
    </source>
</evidence>
<dbReference type="SUPFAM" id="SSF46689">
    <property type="entry name" value="Homeodomain-like"/>
    <property type="match status" value="1"/>
</dbReference>
<evidence type="ECO:0000256" key="5">
    <source>
        <dbReference type="ARBA" id="ARBA00022763"/>
    </source>
</evidence>
<keyword evidence="7" id="KW-0805">Transcription regulation</keyword>
<keyword evidence="9" id="KW-0010">Activator</keyword>
<dbReference type="Pfam" id="PF06029">
    <property type="entry name" value="AlkA_N"/>
    <property type="match status" value="1"/>
</dbReference>
<dbReference type="InterPro" id="IPR018060">
    <property type="entry name" value="HTH_AraC"/>
</dbReference>
<proteinExistence type="predicted"/>
<dbReference type="PROSITE" id="PS01124">
    <property type="entry name" value="HTH_ARAC_FAMILY_2"/>
    <property type="match status" value="1"/>
</dbReference>
<dbReference type="EMBL" id="JAKKSL010000001">
    <property type="protein sequence ID" value="MCI2282527.1"/>
    <property type="molecule type" value="Genomic_DNA"/>
</dbReference>
<dbReference type="InterPro" id="IPR010316">
    <property type="entry name" value="AlkA_N"/>
</dbReference>
<dbReference type="InterPro" id="IPR009057">
    <property type="entry name" value="Homeodomain-like_sf"/>
</dbReference>
<evidence type="ECO:0000256" key="1">
    <source>
        <dbReference type="ARBA" id="ARBA00001947"/>
    </source>
</evidence>
<keyword evidence="8" id="KW-0238">DNA-binding</keyword>
<dbReference type="InterPro" id="IPR018062">
    <property type="entry name" value="HTH_AraC-typ_CS"/>
</dbReference>
<keyword evidence="6" id="KW-0862">Zinc</keyword>
<name>A0ABS9X0B9_9GAMM</name>
<evidence type="ECO:0000256" key="9">
    <source>
        <dbReference type="ARBA" id="ARBA00023159"/>
    </source>
</evidence>
<evidence type="ECO:0000256" key="10">
    <source>
        <dbReference type="ARBA" id="ARBA00023163"/>
    </source>
</evidence>
<evidence type="ECO:0000256" key="11">
    <source>
        <dbReference type="ARBA" id="ARBA00023204"/>
    </source>
</evidence>
<dbReference type="InterPro" id="IPR035451">
    <property type="entry name" value="Ada-like_dom_sf"/>
</dbReference>
<evidence type="ECO:0000256" key="6">
    <source>
        <dbReference type="ARBA" id="ARBA00022833"/>
    </source>
</evidence>
<evidence type="ECO:0000259" key="12">
    <source>
        <dbReference type="PROSITE" id="PS01124"/>
    </source>
</evidence>
<dbReference type="InterPro" id="IPR051912">
    <property type="entry name" value="Alkylbase_DNA_Glycosylase/TA"/>
</dbReference>
<keyword evidence="4" id="KW-0479">Metal-binding</keyword>
<keyword evidence="10" id="KW-0804">Transcription</keyword>
<keyword evidence="14" id="KW-1185">Reference proteome</keyword>
<evidence type="ECO:0000256" key="2">
    <source>
        <dbReference type="ARBA" id="ARBA00022603"/>
    </source>
</evidence>
<dbReference type="PANTHER" id="PTHR43003:SF13">
    <property type="entry name" value="DNA-3-METHYLADENINE GLYCOSYLASE 2"/>
    <property type="match status" value="1"/>
</dbReference>
<comment type="cofactor">
    <cofactor evidence="1">
        <name>Zn(2+)</name>
        <dbReference type="ChEBI" id="CHEBI:29105"/>
    </cofactor>
</comment>
<evidence type="ECO:0000313" key="14">
    <source>
        <dbReference type="Proteomes" id="UP001139646"/>
    </source>
</evidence>
<dbReference type="Gene3D" id="1.10.10.60">
    <property type="entry name" value="Homeodomain-like"/>
    <property type="match status" value="1"/>
</dbReference>
<dbReference type="RefSeq" id="WP_242283297.1">
    <property type="nucleotide sequence ID" value="NZ_JAKKSL010000001.1"/>
</dbReference>
<dbReference type="Gene3D" id="3.30.310.20">
    <property type="entry name" value="DNA-3-methyladenine glycosylase AlkA, N-terminal domain"/>
    <property type="match status" value="1"/>
</dbReference>
<dbReference type="SUPFAM" id="SSF57884">
    <property type="entry name" value="Ada DNA repair protein, N-terminal domain (N-Ada 10)"/>
    <property type="match status" value="1"/>
</dbReference>
<dbReference type="SUPFAM" id="SSF55945">
    <property type="entry name" value="TATA-box binding protein-like"/>
    <property type="match status" value="1"/>
</dbReference>
<dbReference type="Gene3D" id="1.10.340.30">
    <property type="entry name" value="Hypothetical protein, domain 2"/>
    <property type="match status" value="1"/>
</dbReference>
<dbReference type="SMART" id="SM01009">
    <property type="entry name" value="AlkA_N"/>
    <property type="match status" value="1"/>
</dbReference>
<keyword evidence="2" id="KW-0489">Methyltransferase</keyword>
<sequence>MKFSEMQSARLSKDPRFDGLFFIAVKTTGIYCRPICPAVSPKEENVIYVSTAIEAANLGCRPCLRCRPDSAPGSNPWKGTNTTFERAIKLINNGELIDHSIVQLSERLGISSRYLNSLFQARLGISAKKYALYQQALFAKSLLQQSHLAVSEVAFACGFASVRRFNDYFAQNLKTTPSKIRKNKADKSQCIQLFLSYRPPYNWPHCRDFLQVRAIESMEWLTEHSYGRAFTWPCANGALCTGWFDARHQPEKHGFIVNIQLSDSKQLLPVVKNIRRLLDLDANSQQIDQQLKASGKLDTVIPGLRLPGIWNLFEAGCRAILGQQISVVAALKLVRTLVHGYGSSLDNKIFFPTPKQVANSDLLLLKMPNSRRETLLRFAHFMMEHRDDQHPDTWLSLKGIGPWTVNYAKMRGLSDSNIWLGSDLGIKKALAAQQIELQPSNSSPWQSYLTIHIWNLL</sequence>
<dbReference type="SUPFAM" id="SSF48150">
    <property type="entry name" value="DNA-glycosylase"/>
    <property type="match status" value="1"/>
</dbReference>
<keyword evidence="11" id="KW-0234">DNA repair</keyword>
<dbReference type="InterPro" id="IPR004026">
    <property type="entry name" value="Ada_DNA_repair_Zn-bd"/>
</dbReference>
<dbReference type="PROSITE" id="PS00041">
    <property type="entry name" value="HTH_ARAC_FAMILY_1"/>
    <property type="match status" value="1"/>
</dbReference>
<protein>
    <submittedName>
        <fullName evidence="13">Helix-turn-helix domain-containing protein</fullName>
    </submittedName>
</protein>
<evidence type="ECO:0000256" key="7">
    <source>
        <dbReference type="ARBA" id="ARBA00023015"/>
    </source>
</evidence>
<reference evidence="13" key="1">
    <citation type="submission" date="2022-01" db="EMBL/GenBank/DDBJ databases">
        <title>Colwellia maritima, isolated from seawater.</title>
        <authorList>
            <person name="Kristyanto S."/>
            <person name="Jung J."/>
            <person name="Jeon C.O."/>
        </authorList>
    </citation>
    <scope>NUCLEOTIDE SEQUENCE</scope>
    <source>
        <strain evidence="13">MSW7</strain>
    </source>
</reference>
<evidence type="ECO:0000256" key="3">
    <source>
        <dbReference type="ARBA" id="ARBA00022679"/>
    </source>
</evidence>
<feature type="domain" description="HTH araC/xylS-type" evidence="12">
    <location>
        <begin position="85"/>
        <end position="183"/>
    </location>
</feature>
<evidence type="ECO:0000313" key="13">
    <source>
        <dbReference type="EMBL" id="MCI2282527.1"/>
    </source>
</evidence>
<comment type="caution">
    <text evidence="13">The sequence shown here is derived from an EMBL/GenBank/DDBJ whole genome shotgun (WGS) entry which is preliminary data.</text>
</comment>
<keyword evidence="5" id="KW-0227">DNA damage</keyword>
<dbReference type="Pfam" id="PF02805">
    <property type="entry name" value="Ada_Zn_binding"/>
    <property type="match status" value="1"/>
</dbReference>
<dbReference type="Proteomes" id="UP001139646">
    <property type="component" value="Unassembled WGS sequence"/>
</dbReference>
<dbReference type="InterPro" id="IPR011257">
    <property type="entry name" value="DNA_glycosylase"/>
</dbReference>
<dbReference type="InterPro" id="IPR037046">
    <property type="entry name" value="AlkA_N_sf"/>
</dbReference>
<evidence type="ECO:0000256" key="8">
    <source>
        <dbReference type="ARBA" id="ARBA00023125"/>
    </source>
</evidence>
<dbReference type="PANTHER" id="PTHR43003">
    <property type="entry name" value="DNA-3-METHYLADENINE GLYCOSYLASE"/>
    <property type="match status" value="1"/>
</dbReference>
<organism evidence="13 14">
    <name type="scientific">Colwellia maritima</name>
    <dbReference type="NCBI Taxonomy" id="2912588"/>
    <lineage>
        <taxon>Bacteria</taxon>
        <taxon>Pseudomonadati</taxon>
        <taxon>Pseudomonadota</taxon>
        <taxon>Gammaproteobacteria</taxon>
        <taxon>Alteromonadales</taxon>
        <taxon>Colwelliaceae</taxon>
        <taxon>Colwellia</taxon>
    </lineage>
</organism>
<accession>A0ABS9X0B9</accession>
<dbReference type="Gene3D" id="3.40.10.10">
    <property type="entry name" value="DNA Methylphosphotriester Repair Domain"/>
    <property type="match status" value="1"/>
</dbReference>
<dbReference type="Pfam" id="PF12833">
    <property type="entry name" value="HTH_18"/>
    <property type="match status" value="1"/>
</dbReference>
<gene>
    <name evidence="13" type="ORF">L3081_02830</name>
</gene>
<keyword evidence="3" id="KW-0808">Transferase</keyword>
<dbReference type="SMART" id="SM00342">
    <property type="entry name" value="HTH_ARAC"/>
    <property type="match status" value="1"/>
</dbReference>